<keyword evidence="3" id="KW-0418">Kinase</keyword>
<evidence type="ECO:0000313" key="3">
    <source>
        <dbReference type="EMBL" id="GAA3998011.1"/>
    </source>
</evidence>
<feature type="domain" description="Phosphoribulokinase/uridine kinase" evidence="2">
    <location>
        <begin position="56"/>
        <end position="236"/>
    </location>
</feature>
<reference evidence="4" key="1">
    <citation type="journal article" date="2019" name="Int. J. Syst. Evol. Microbiol.">
        <title>The Global Catalogue of Microorganisms (GCM) 10K type strain sequencing project: providing services to taxonomists for standard genome sequencing and annotation.</title>
        <authorList>
            <consortium name="The Broad Institute Genomics Platform"/>
            <consortium name="The Broad Institute Genome Sequencing Center for Infectious Disease"/>
            <person name="Wu L."/>
            <person name="Ma J."/>
        </authorList>
    </citation>
    <scope>NUCLEOTIDE SEQUENCE [LARGE SCALE GENOMIC DNA]</scope>
    <source>
        <strain evidence="4">JCM 17342</strain>
    </source>
</reference>
<dbReference type="Proteomes" id="UP001501747">
    <property type="component" value="Unassembled WGS sequence"/>
</dbReference>
<accession>A0ABP7RIV8</accession>
<dbReference type="InterPro" id="IPR027417">
    <property type="entry name" value="P-loop_NTPase"/>
</dbReference>
<protein>
    <submittedName>
        <fullName evidence="3">Uridine kinase</fullName>
    </submittedName>
</protein>
<comment type="caution">
    <text evidence="3">The sequence shown here is derived from an EMBL/GenBank/DDBJ whole genome shotgun (WGS) entry which is preliminary data.</text>
</comment>
<name>A0ABP7RIV8_9PSEU</name>
<dbReference type="SUPFAM" id="SSF52540">
    <property type="entry name" value="P-loop containing nucleoside triphosphate hydrolases"/>
    <property type="match status" value="1"/>
</dbReference>
<dbReference type="PANTHER" id="PTHR10285">
    <property type="entry name" value="URIDINE KINASE"/>
    <property type="match status" value="1"/>
</dbReference>
<sequence>MFESVKSHITPMGHPRSTERRGRSGRLGGMSASRPEVVGRLVEWLTRIDLARPVRVAVDGPDAAGKTTLADELGEALGGRALRISADDFHRPAEERLRRGPMSAEGYFMDAFDVPALRREVLEPLGPQGDLQYRTTVWDHLTNTSRSDARRTAARDAIVLVDGVFLLREELRDCWDVRIFVEVREDEQMRRAVERDTEIFGTEERVRERYAVRYRPAHELYWNSARPTEQADIVIDNTDPDSPVIRRWTGNRTG</sequence>
<dbReference type="EMBL" id="BAABAL010000005">
    <property type="protein sequence ID" value="GAA3998011.1"/>
    <property type="molecule type" value="Genomic_DNA"/>
</dbReference>
<keyword evidence="3" id="KW-0808">Transferase</keyword>
<evidence type="ECO:0000259" key="2">
    <source>
        <dbReference type="Pfam" id="PF00485"/>
    </source>
</evidence>
<proteinExistence type="predicted"/>
<dbReference type="Pfam" id="PF00485">
    <property type="entry name" value="PRK"/>
    <property type="match status" value="1"/>
</dbReference>
<evidence type="ECO:0000256" key="1">
    <source>
        <dbReference type="SAM" id="MobiDB-lite"/>
    </source>
</evidence>
<gene>
    <name evidence="3" type="ORF">GCM10022247_17680</name>
</gene>
<dbReference type="InterPro" id="IPR006083">
    <property type="entry name" value="PRK/URK"/>
</dbReference>
<keyword evidence="4" id="KW-1185">Reference proteome</keyword>
<dbReference type="GO" id="GO:0016301">
    <property type="term" value="F:kinase activity"/>
    <property type="evidence" value="ECO:0007669"/>
    <property type="project" value="UniProtKB-KW"/>
</dbReference>
<dbReference type="Gene3D" id="3.40.50.300">
    <property type="entry name" value="P-loop containing nucleotide triphosphate hydrolases"/>
    <property type="match status" value="1"/>
</dbReference>
<organism evidence="3 4">
    <name type="scientific">Allokutzneria multivorans</name>
    <dbReference type="NCBI Taxonomy" id="1142134"/>
    <lineage>
        <taxon>Bacteria</taxon>
        <taxon>Bacillati</taxon>
        <taxon>Actinomycetota</taxon>
        <taxon>Actinomycetes</taxon>
        <taxon>Pseudonocardiales</taxon>
        <taxon>Pseudonocardiaceae</taxon>
        <taxon>Allokutzneria</taxon>
    </lineage>
</organism>
<feature type="region of interest" description="Disordered" evidence="1">
    <location>
        <begin position="1"/>
        <end position="32"/>
    </location>
</feature>
<evidence type="ECO:0000313" key="4">
    <source>
        <dbReference type="Proteomes" id="UP001501747"/>
    </source>
</evidence>